<evidence type="ECO:0000313" key="10">
    <source>
        <dbReference type="EMBL" id="PHT65865.1"/>
    </source>
</evidence>
<accession>A0A2G2Y7X6</accession>
<dbReference type="GO" id="GO:0070403">
    <property type="term" value="F:NAD+ binding"/>
    <property type="evidence" value="ECO:0007669"/>
    <property type="project" value="InterPro"/>
</dbReference>
<feature type="domain" description="NAD(P)-binding" evidence="9">
    <location>
        <begin position="1"/>
        <end position="69"/>
    </location>
</feature>
<keyword evidence="11" id="KW-1185">Reference proteome</keyword>
<dbReference type="OMA" id="MHMYDAP"/>
<evidence type="ECO:0000256" key="8">
    <source>
        <dbReference type="ARBA" id="ARBA00025005"/>
    </source>
</evidence>
<reference evidence="10 11" key="1">
    <citation type="journal article" date="2014" name="Nat. Genet.">
        <title>Genome sequence of the hot pepper provides insights into the evolution of pungency in Capsicum species.</title>
        <authorList>
            <person name="Kim S."/>
            <person name="Park M."/>
            <person name="Yeom S.I."/>
            <person name="Kim Y.M."/>
            <person name="Lee J.M."/>
            <person name="Lee H.A."/>
            <person name="Seo E."/>
            <person name="Choi J."/>
            <person name="Cheong K."/>
            <person name="Kim K.T."/>
            <person name="Jung K."/>
            <person name="Lee G.W."/>
            <person name="Oh S.K."/>
            <person name="Bae C."/>
            <person name="Kim S.B."/>
            <person name="Lee H.Y."/>
            <person name="Kim S.Y."/>
            <person name="Kim M.S."/>
            <person name="Kang B.C."/>
            <person name="Jo Y.D."/>
            <person name="Yang H.B."/>
            <person name="Jeong H.J."/>
            <person name="Kang W.H."/>
            <person name="Kwon J.K."/>
            <person name="Shin C."/>
            <person name="Lim J.Y."/>
            <person name="Park J.H."/>
            <person name="Huh J.H."/>
            <person name="Kim J.S."/>
            <person name="Kim B.D."/>
            <person name="Cohen O."/>
            <person name="Paran I."/>
            <person name="Suh M.C."/>
            <person name="Lee S.B."/>
            <person name="Kim Y.K."/>
            <person name="Shin Y."/>
            <person name="Noh S.J."/>
            <person name="Park J."/>
            <person name="Seo Y.S."/>
            <person name="Kwon S.Y."/>
            <person name="Kim H.A."/>
            <person name="Park J.M."/>
            <person name="Kim H.J."/>
            <person name="Choi S.B."/>
            <person name="Bosland P.W."/>
            <person name="Reeves G."/>
            <person name="Jo S.H."/>
            <person name="Lee B.W."/>
            <person name="Cho H.T."/>
            <person name="Choi H.S."/>
            <person name="Lee M.S."/>
            <person name="Yu Y."/>
            <person name="Do Choi Y."/>
            <person name="Park B.S."/>
            <person name="van Deynze A."/>
            <person name="Ashrafi H."/>
            <person name="Hill T."/>
            <person name="Kim W.T."/>
            <person name="Pai H.S."/>
            <person name="Ahn H.K."/>
            <person name="Yeam I."/>
            <person name="Giovannoni J.J."/>
            <person name="Rose J.K."/>
            <person name="Sorensen I."/>
            <person name="Lee S.J."/>
            <person name="Kim R.W."/>
            <person name="Choi I.Y."/>
            <person name="Choi B.S."/>
            <person name="Lim J.S."/>
            <person name="Lee Y.H."/>
            <person name="Choi D."/>
        </authorList>
    </citation>
    <scope>NUCLEOTIDE SEQUENCE [LARGE SCALE GENOMIC DNA]</scope>
    <source>
        <strain evidence="11">cv. CM334</strain>
    </source>
</reference>
<keyword evidence="5" id="KW-0210">Decarboxylase</keyword>
<evidence type="ECO:0000256" key="5">
    <source>
        <dbReference type="ARBA" id="ARBA00022793"/>
    </source>
</evidence>
<evidence type="ECO:0000256" key="2">
    <source>
        <dbReference type="ARBA" id="ARBA00005100"/>
    </source>
</evidence>
<comment type="pathway">
    <text evidence="2">Nucleotide-sugar biosynthesis; UDP-alpha-D-xylose biosynthesis; UDP-alpha-D-xylose from UDP-alpha-D-glucuronate: step 1/1.</text>
</comment>
<comment type="function">
    <text evidence="8">Catalyzes the NAD-dependent decarboxylation of UDP-glucuronic acid to UDP-xylose. Necessary for the biosynthesis of the core tetrasaccharide in glycosaminoglycan biosynthesis.</text>
</comment>
<dbReference type="InterPro" id="IPR044516">
    <property type="entry name" value="UXS-like"/>
</dbReference>
<dbReference type="InterPro" id="IPR036291">
    <property type="entry name" value="NAD(P)-bd_dom_sf"/>
</dbReference>
<dbReference type="EC" id="4.1.1.35" evidence="4"/>
<dbReference type="GO" id="GO:0048040">
    <property type="term" value="F:UDP-glucuronate decarboxylase activity"/>
    <property type="evidence" value="ECO:0007669"/>
    <property type="project" value="UniProtKB-EC"/>
</dbReference>
<dbReference type="PANTHER" id="PTHR43078">
    <property type="entry name" value="UDP-GLUCURONIC ACID DECARBOXYLASE-RELATED"/>
    <property type="match status" value="1"/>
</dbReference>
<dbReference type="AlphaFoldDB" id="A0A2G2Y7X6"/>
<evidence type="ECO:0000313" key="11">
    <source>
        <dbReference type="Proteomes" id="UP000222542"/>
    </source>
</evidence>
<evidence type="ECO:0000256" key="7">
    <source>
        <dbReference type="ARBA" id="ARBA00023239"/>
    </source>
</evidence>
<dbReference type="Gramene" id="PHT65865">
    <property type="protein sequence ID" value="PHT65865"/>
    <property type="gene ID" value="T459_30290"/>
</dbReference>
<evidence type="ECO:0000256" key="1">
    <source>
        <dbReference type="ARBA" id="ARBA00001911"/>
    </source>
</evidence>
<dbReference type="SUPFAM" id="SSF51735">
    <property type="entry name" value="NAD(P)-binding Rossmann-fold domains"/>
    <property type="match status" value="1"/>
</dbReference>
<dbReference type="UniPathway" id="UPA00796">
    <property type="reaction ID" value="UER00771"/>
</dbReference>
<evidence type="ECO:0000256" key="6">
    <source>
        <dbReference type="ARBA" id="ARBA00023027"/>
    </source>
</evidence>
<comment type="similarity">
    <text evidence="3">Belongs to the NAD(P)-dependent epimerase/dehydratase family. UDP-glucuronic acid decarboxylase subfamily.</text>
</comment>
<dbReference type="Gene3D" id="3.40.50.720">
    <property type="entry name" value="NAD(P)-binding Rossmann-like Domain"/>
    <property type="match status" value="1"/>
</dbReference>
<evidence type="ECO:0000256" key="4">
    <source>
        <dbReference type="ARBA" id="ARBA00012290"/>
    </source>
</evidence>
<dbReference type="InterPro" id="IPR016040">
    <property type="entry name" value="NAD(P)-bd_dom"/>
</dbReference>
<dbReference type="Proteomes" id="UP000222542">
    <property type="component" value="Unassembled WGS sequence"/>
</dbReference>
<dbReference type="GO" id="GO:0042732">
    <property type="term" value="P:D-xylose metabolic process"/>
    <property type="evidence" value="ECO:0007669"/>
    <property type="project" value="InterPro"/>
</dbReference>
<keyword evidence="6" id="KW-0520">NAD</keyword>
<reference evidence="10 11" key="2">
    <citation type="journal article" date="2017" name="Genome Biol.">
        <title>New reference genome sequences of hot pepper reveal the massive evolution of plant disease-resistance genes by retroduplication.</title>
        <authorList>
            <person name="Kim S."/>
            <person name="Park J."/>
            <person name="Yeom S.I."/>
            <person name="Kim Y.M."/>
            <person name="Seo E."/>
            <person name="Kim K.T."/>
            <person name="Kim M.S."/>
            <person name="Lee J.M."/>
            <person name="Cheong K."/>
            <person name="Shin H.S."/>
            <person name="Kim S.B."/>
            <person name="Han K."/>
            <person name="Lee J."/>
            <person name="Park M."/>
            <person name="Lee H.A."/>
            <person name="Lee H.Y."/>
            <person name="Lee Y."/>
            <person name="Oh S."/>
            <person name="Lee J.H."/>
            <person name="Choi E."/>
            <person name="Choi E."/>
            <person name="Lee S.E."/>
            <person name="Jeon J."/>
            <person name="Kim H."/>
            <person name="Choi G."/>
            <person name="Song H."/>
            <person name="Lee J."/>
            <person name="Lee S.C."/>
            <person name="Kwon J.K."/>
            <person name="Lee H.Y."/>
            <person name="Koo N."/>
            <person name="Hong Y."/>
            <person name="Kim R.W."/>
            <person name="Kang W.H."/>
            <person name="Huh J.H."/>
            <person name="Kang B.C."/>
            <person name="Yang T.J."/>
            <person name="Lee Y.H."/>
            <person name="Bennetzen J.L."/>
            <person name="Choi D."/>
        </authorList>
    </citation>
    <scope>NUCLEOTIDE SEQUENCE [LARGE SCALE GENOMIC DNA]</scope>
    <source>
        <strain evidence="11">cv. CM334</strain>
    </source>
</reference>
<evidence type="ECO:0000259" key="9">
    <source>
        <dbReference type="Pfam" id="PF16363"/>
    </source>
</evidence>
<sequence>MNILGLAKRVGAKRILLTSTSKVYGDPFLHPQEESYWGKVNLIGVRSCYDEGKRVAETLMFDYHRKPGIGIALPTYICL</sequence>
<keyword evidence="7" id="KW-0456">Lyase</keyword>
<comment type="cofactor">
    <cofactor evidence="1">
        <name>NAD(+)</name>
        <dbReference type="ChEBI" id="CHEBI:57540"/>
    </cofactor>
</comment>
<dbReference type="GO" id="GO:0033320">
    <property type="term" value="P:UDP-D-xylose biosynthetic process"/>
    <property type="evidence" value="ECO:0007669"/>
    <property type="project" value="UniProtKB-UniPathway"/>
</dbReference>
<name>A0A2G2Y7X6_CAPAN</name>
<gene>
    <name evidence="10" type="ORF">T459_30290</name>
</gene>
<protein>
    <recommendedName>
        <fullName evidence="4">UDP-glucuronate decarboxylase</fullName>
        <ecNumber evidence="4">4.1.1.35</ecNumber>
    </recommendedName>
</protein>
<dbReference type="STRING" id="4072.A0A2G2Y7X6"/>
<dbReference type="Pfam" id="PF16363">
    <property type="entry name" value="GDP_Man_Dehyd"/>
    <property type="match status" value="1"/>
</dbReference>
<organism evidence="10 11">
    <name type="scientific">Capsicum annuum</name>
    <name type="common">Capsicum pepper</name>
    <dbReference type="NCBI Taxonomy" id="4072"/>
    <lineage>
        <taxon>Eukaryota</taxon>
        <taxon>Viridiplantae</taxon>
        <taxon>Streptophyta</taxon>
        <taxon>Embryophyta</taxon>
        <taxon>Tracheophyta</taxon>
        <taxon>Spermatophyta</taxon>
        <taxon>Magnoliopsida</taxon>
        <taxon>eudicotyledons</taxon>
        <taxon>Gunneridae</taxon>
        <taxon>Pentapetalae</taxon>
        <taxon>asterids</taxon>
        <taxon>lamiids</taxon>
        <taxon>Solanales</taxon>
        <taxon>Solanaceae</taxon>
        <taxon>Solanoideae</taxon>
        <taxon>Capsiceae</taxon>
        <taxon>Capsicum</taxon>
    </lineage>
</organism>
<proteinExistence type="inferred from homology"/>
<dbReference type="EMBL" id="AYRZ02000012">
    <property type="protein sequence ID" value="PHT65865.1"/>
    <property type="molecule type" value="Genomic_DNA"/>
</dbReference>
<comment type="caution">
    <text evidence="10">The sequence shown here is derived from an EMBL/GenBank/DDBJ whole genome shotgun (WGS) entry which is preliminary data.</text>
</comment>
<dbReference type="PANTHER" id="PTHR43078:SF7">
    <property type="entry name" value="UDP-GLUCURONATE DECARBOXYLASE"/>
    <property type="match status" value="1"/>
</dbReference>
<evidence type="ECO:0000256" key="3">
    <source>
        <dbReference type="ARBA" id="ARBA00007505"/>
    </source>
</evidence>